<comment type="subcellular location">
    <subcellularLocation>
        <location evidence="1">Membrane</location>
        <topology evidence="1">Multi-pass membrane protein</topology>
    </subcellularLocation>
</comment>
<keyword evidence="3 6" id="KW-1133">Transmembrane helix</keyword>
<dbReference type="InterPro" id="IPR020846">
    <property type="entry name" value="MFS_dom"/>
</dbReference>
<feature type="region of interest" description="Disordered" evidence="5">
    <location>
        <begin position="1"/>
        <end position="22"/>
    </location>
</feature>
<protein>
    <recommendedName>
        <fullName evidence="7">Major facilitator superfamily (MFS) profile domain-containing protein</fullName>
    </recommendedName>
</protein>
<feature type="transmembrane region" description="Helical" evidence="6">
    <location>
        <begin position="235"/>
        <end position="256"/>
    </location>
</feature>
<dbReference type="SUPFAM" id="SSF103473">
    <property type="entry name" value="MFS general substrate transporter"/>
    <property type="match status" value="1"/>
</dbReference>
<feature type="transmembrane region" description="Helical" evidence="6">
    <location>
        <begin position="576"/>
        <end position="596"/>
    </location>
</feature>
<accession>A0A2W1BJ02</accession>
<dbReference type="EMBL" id="KZ150153">
    <property type="protein sequence ID" value="PZC72816.1"/>
    <property type="molecule type" value="Genomic_DNA"/>
</dbReference>
<dbReference type="Gene3D" id="1.20.1250.20">
    <property type="entry name" value="MFS general substrate transporter like domains"/>
    <property type="match status" value="1"/>
</dbReference>
<evidence type="ECO:0000256" key="5">
    <source>
        <dbReference type="SAM" id="MobiDB-lite"/>
    </source>
</evidence>
<feature type="transmembrane region" description="Helical" evidence="6">
    <location>
        <begin position="204"/>
        <end position="223"/>
    </location>
</feature>
<dbReference type="GO" id="GO:0022857">
    <property type="term" value="F:transmembrane transporter activity"/>
    <property type="evidence" value="ECO:0007669"/>
    <property type="project" value="InterPro"/>
</dbReference>
<gene>
    <name evidence="8" type="primary">HaOG210561</name>
    <name evidence="8" type="ORF">B5X24_HaOG210561</name>
</gene>
<dbReference type="Pfam" id="PF00083">
    <property type="entry name" value="Sugar_tr"/>
    <property type="match status" value="1"/>
</dbReference>
<dbReference type="InterPro" id="IPR005828">
    <property type="entry name" value="MFS_sugar_transport-like"/>
</dbReference>
<dbReference type="PANTHER" id="PTHR24064">
    <property type="entry name" value="SOLUTE CARRIER FAMILY 22 MEMBER"/>
    <property type="match status" value="1"/>
</dbReference>
<keyword evidence="4 6" id="KW-0472">Membrane</keyword>
<dbReference type="PROSITE" id="PS50850">
    <property type="entry name" value="MFS"/>
    <property type="match status" value="1"/>
</dbReference>
<feature type="region of interest" description="Disordered" evidence="5">
    <location>
        <begin position="768"/>
        <end position="787"/>
    </location>
</feature>
<name>A0A2W1BJ02_HELAM</name>
<evidence type="ECO:0000313" key="8">
    <source>
        <dbReference type="EMBL" id="PZC72816.1"/>
    </source>
</evidence>
<keyword evidence="2 6" id="KW-0812">Transmembrane</keyword>
<feature type="transmembrane region" description="Helical" evidence="6">
    <location>
        <begin position="263"/>
        <end position="284"/>
    </location>
</feature>
<dbReference type="InterPro" id="IPR005829">
    <property type="entry name" value="Sugar_transporter_CS"/>
</dbReference>
<evidence type="ECO:0000259" key="7">
    <source>
        <dbReference type="PROSITE" id="PS50850"/>
    </source>
</evidence>
<evidence type="ECO:0000313" key="9">
    <source>
        <dbReference type="Proteomes" id="UP000249218"/>
    </source>
</evidence>
<evidence type="ECO:0000256" key="3">
    <source>
        <dbReference type="ARBA" id="ARBA00022989"/>
    </source>
</evidence>
<evidence type="ECO:0000256" key="2">
    <source>
        <dbReference type="ARBA" id="ARBA00022692"/>
    </source>
</evidence>
<feature type="transmembrane region" description="Helical" evidence="6">
    <location>
        <begin position="439"/>
        <end position="463"/>
    </location>
</feature>
<sequence>MESHEKNARVVGATPDPTRTDHVEMSVGANGLEAQQPKPKLKDLDDLLPYLGDFGWYQRILFLLMIPYSFFFAFVYFGQIFMTVVPEEHWCFVPELQGLGVEERRHLSIPLIDNKYDKCSVYDVNWTEVLQNGTLHPNPEWGVRKCENRWEFNYTDVPYESIASQQGWVCERDNYPATAQAIFFCGGIAGGFIFGWIADKYGRIPALIGANLSGFVGGVGSVFTNDFWSFCLCRFIVGLAYDNCFIIMYIVVLEYVGLKWRTFVANMSIAVYFTFAACLLPWIALAVNDWKIYTLIISVPLALAVLTPCVVPESARWLIAQGRIDEAIKIMQKCERINKKKIPDEVIEEFRVTATEIAKAEQECKNYSVLDLVKTPRLRRHSILLVLIWMSIAMVFDGHVRNVGSLGLDMFKTFTVATFTEFPADILLILTLDVIGRRWLAFGTMVISGIFSLLATTAPIGIASASLAIVGRFAVNISYNIGMQYAAELLPTVVRAQGVALIHITGYVATILTPYIVYMATIAREIPLLILGALGIFGGSLCLFLPESMGKEMPQTIQLILYTKQKQMTATIAREIPLLILGALGIFGGSLCLFLPESMGKEMPQTIQDGEEYGLDQKFWDFPCCNRKKNKKTASYVLNMYTKIITLIVLFKSVNCNFLEAEVNYQKPRLERNNIVNKGVWVRNRLKENLFDKGRIGDFIFRENSLDVDNILQNNFDAFGANYMQDSPLVSEYVKRAKRAIRRIREQRTRKSLIKNCIGKGCQSVTLEEHHEPAPEPIKPTSEQRPTSVFNDYPYEVAILLNNNKNESHTHKNDTHIENKIDRSNYTLTRERFHEPERFAIGSDIKDNDTITKNTTSPKRSMKYDFETEIIKKFEFTEDINKTHDNNVRNDSKVMDRNIFDKDNTVWHQNAPIPDVNVYKVVPKEPQKSKPVTERGLIKVISMLTKTFKKIMKQHNEIKDIHGRISDVNDEFVKNAAVITNKFQDFDLKYLYLIKFHEKLKLFDAKLATKQDYFKNKEREMARNFKEFENQQKKFLQQQRQFYNIQKLMLAQNEKINLKQNLIAKTQSEISHRQNNFARILKKAKQLYVESRNPIITKLSSSIVKANHLPMKTEPMSPVTSTSTPPPESVKINLFSIPVSNKIENQDDLILKEKDEQTIDDLVYKYYFNNTFIDNLMKNNVLTSVMGNSESTGHPRNVKNKRNELETTILLPVFESNDSQAFVTKERERRWINHHSRHKNRRRDRGKTTIATIVNATDTKLIRKKVLKHVLVLETTKAPMESKEAKDTKMFNDPFSTMATNFCNEIHQNLNPQMLRWCVEKALRRLQFLDMKTLPASMASPTTPAPKPVNVPSNTKLNRLFTIYPKKVTSTPKLTPLTKVNSTSAVSTVAVTKTTAPPITQSSTTDGTTMISSTTDDTSITEADIAAFFPDNEELESNLKQFGEHQLLILY</sequence>
<feature type="transmembrane region" description="Helical" evidence="6">
    <location>
        <begin position="413"/>
        <end position="432"/>
    </location>
</feature>
<dbReference type="Proteomes" id="UP000249218">
    <property type="component" value="Unassembled WGS sequence"/>
</dbReference>
<dbReference type="PROSITE" id="PS00216">
    <property type="entry name" value="SUGAR_TRANSPORT_1"/>
    <property type="match status" value="1"/>
</dbReference>
<dbReference type="CDD" id="cd17317">
    <property type="entry name" value="MFS_SLC22"/>
    <property type="match status" value="1"/>
</dbReference>
<feature type="transmembrane region" description="Helical" evidence="6">
    <location>
        <begin position="526"/>
        <end position="545"/>
    </location>
</feature>
<evidence type="ECO:0000256" key="6">
    <source>
        <dbReference type="SAM" id="Phobius"/>
    </source>
</evidence>
<feature type="transmembrane region" description="Helical" evidence="6">
    <location>
        <begin position="383"/>
        <end position="401"/>
    </location>
</feature>
<feature type="transmembrane region" description="Helical" evidence="6">
    <location>
        <begin position="499"/>
        <end position="520"/>
    </location>
</feature>
<keyword evidence="9" id="KW-1185">Reference proteome</keyword>
<organism evidence="8 9">
    <name type="scientific">Helicoverpa armigera</name>
    <name type="common">Cotton bollworm</name>
    <name type="synonym">Heliothis armigera</name>
    <dbReference type="NCBI Taxonomy" id="29058"/>
    <lineage>
        <taxon>Eukaryota</taxon>
        <taxon>Metazoa</taxon>
        <taxon>Ecdysozoa</taxon>
        <taxon>Arthropoda</taxon>
        <taxon>Hexapoda</taxon>
        <taxon>Insecta</taxon>
        <taxon>Pterygota</taxon>
        <taxon>Neoptera</taxon>
        <taxon>Endopterygota</taxon>
        <taxon>Lepidoptera</taxon>
        <taxon>Glossata</taxon>
        <taxon>Ditrysia</taxon>
        <taxon>Noctuoidea</taxon>
        <taxon>Noctuidae</taxon>
        <taxon>Heliothinae</taxon>
        <taxon>Helicoverpa</taxon>
    </lineage>
</organism>
<feature type="domain" description="Major facilitator superfamily (MFS) profile" evidence="7">
    <location>
        <begin position="62"/>
        <end position="550"/>
    </location>
</feature>
<evidence type="ECO:0000256" key="4">
    <source>
        <dbReference type="ARBA" id="ARBA00023136"/>
    </source>
</evidence>
<dbReference type="GO" id="GO:0016020">
    <property type="term" value="C:membrane"/>
    <property type="evidence" value="ECO:0007669"/>
    <property type="project" value="UniProtKB-SubCell"/>
</dbReference>
<feature type="transmembrane region" description="Helical" evidence="6">
    <location>
        <begin position="177"/>
        <end position="197"/>
    </location>
</feature>
<feature type="transmembrane region" description="Helical" evidence="6">
    <location>
        <begin position="290"/>
        <end position="311"/>
    </location>
</feature>
<feature type="transmembrane region" description="Helical" evidence="6">
    <location>
        <begin position="60"/>
        <end position="82"/>
    </location>
</feature>
<dbReference type="InterPro" id="IPR036259">
    <property type="entry name" value="MFS_trans_sf"/>
</dbReference>
<proteinExistence type="predicted"/>
<evidence type="ECO:0000256" key="1">
    <source>
        <dbReference type="ARBA" id="ARBA00004141"/>
    </source>
</evidence>
<dbReference type="OrthoDB" id="3936150at2759"/>
<reference evidence="8 9" key="1">
    <citation type="journal article" date="2017" name="BMC Biol.">
        <title>Genomic innovations, transcriptional plasticity and gene loss underlying the evolution and divergence of two highly polyphagous and invasive Helicoverpa pest species.</title>
        <authorList>
            <person name="Pearce S.L."/>
            <person name="Clarke D.F."/>
            <person name="East P.D."/>
            <person name="Elfekih S."/>
            <person name="Gordon K.H."/>
            <person name="Jermiin L.S."/>
            <person name="McGaughran A."/>
            <person name="Oakeshott J.G."/>
            <person name="Papanikolaou A."/>
            <person name="Perera O.P."/>
            <person name="Rane R.V."/>
            <person name="Richards S."/>
            <person name="Tay W.T."/>
            <person name="Walsh T.K."/>
            <person name="Anderson A."/>
            <person name="Anderson C.J."/>
            <person name="Asgari S."/>
            <person name="Board P.G."/>
            <person name="Bretschneider A."/>
            <person name="Campbell P.M."/>
            <person name="Chertemps T."/>
            <person name="Christeller J.T."/>
            <person name="Coppin C.W."/>
            <person name="Downes S.J."/>
            <person name="Duan G."/>
            <person name="Farnsworth C.A."/>
            <person name="Good R.T."/>
            <person name="Han L.B."/>
            <person name="Han Y.C."/>
            <person name="Hatje K."/>
            <person name="Horne I."/>
            <person name="Huang Y.P."/>
            <person name="Hughes D.S."/>
            <person name="Jacquin-Joly E."/>
            <person name="James W."/>
            <person name="Jhangiani S."/>
            <person name="Kollmar M."/>
            <person name="Kuwar S.S."/>
            <person name="Li S."/>
            <person name="Liu N.Y."/>
            <person name="Maibeche M.T."/>
            <person name="Miller J.R."/>
            <person name="Montagne N."/>
            <person name="Perry T."/>
            <person name="Qu J."/>
            <person name="Song S.V."/>
            <person name="Sutton G.G."/>
            <person name="Vogel H."/>
            <person name="Walenz B.P."/>
            <person name="Xu W."/>
            <person name="Zhang H.J."/>
            <person name="Zou Z."/>
            <person name="Batterham P."/>
            <person name="Edwards O.R."/>
            <person name="Feyereisen R."/>
            <person name="Gibbs R.A."/>
            <person name="Heckel D.G."/>
            <person name="McGrath A."/>
            <person name="Robin C."/>
            <person name="Scherer S.E."/>
            <person name="Worley K.C."/>
            <person name="Wu Y.D."/>
        </authorList>
    </citation>
    <scope>NUCLEOTIDE SEQUENCE [LARGE SCALE GENOMIC DNA]</scope>
    <source>
        <strain evidence="8">Harm_GR_Male_#8</strain>
        <tissue evidence="8">Whole organism</tissue>
    </source>
</reference>